<evidence type="ECO:0000256" key="3">
    <source>
        <dbReference type="ARBA" id="ARBA00022691"/>
    </source>
</evidence>
<evidence type="ECO:0000256" key="5">
    <source>
        <dbReference type="HAMAP-Rule" id="MF_00658"/>
    </source>
</evidence>
<dbReference type="InterPro" id="IPR029026">
    <property type="entry name" value="tRNA_m1G_MTases_N"/>
</dbReference>
<dbReference type="InterPro" id="IPR003742">
    <property type="entry name" value="RlmH-like"/>
</dbReference>
<sequence length="166" mass="18151">MVRTMKVRILTVGNKMPSWVQTGFDEYFKRIQPMLSTEIVEIAAAKRAKNPSDANLAQYREQEGQAILAAHNAASREQLWVLDVKGKMISTEGLADKLADGMQQGDDIALAIGGADGVSPAVLAKADAKLSLSALTLPHPLVRVVLMEQLYRAMSINNNHPYHRGN</sequence>
<evidence type="ECO:0000313" key="6">
    <source>
        <dbReference type="EMBL" id="GLR30162.1"/>
    </source>
</evidence>
<reference evidence="7" key="1">
    <citation type="journal article" date="2019" name="Int. J. Syst. Evol. Microbiol.">
        <title>The Global Catalogue of Microorganisms (GCM) 10K type strain sequencing project: providing services to taxonomists for standard genome sequencing and annotation.</title>
        <authorList>
            <consortium name="The Broad Institute Genomics Platform"/>
            <consortium name="The Broad Institute Genome Sequencing Center for Infectious Disease"/>
            <person name="Wu L."/>
            <person name="Ma J."/>
        </authorList>
    </citation>
    <scope>NUCLEOTIDE SEQUENCE [LARGE SCALE GENOMIC DNA]</scope>
    <source>
        <strain evidence="7">NBRC 103191</strain>
    </source>
</reference>
<dbReference type="EC" id="2.1.1.177" evidence="5"/>
<dbReference type="CDD" id="cd18081">
    <property type="entry name" value="RlmH-like"/>
    <property type="match status" value="1"/>
</dbReference>
<dbReference type="Pfam" id="PF02590">
    <property type="entry name" value="SPOUT_MTase"/>
    <property type="match status" value="1"/>
</dbReference>
<feature type="binding site" evidence="5">
    <location>
        <position position="113"/>
    </location>
    <ligand>
        <name>S-adenosyl-L-methionine</name>
        <dbReference type="ChEBI" id="CHEBI:59789"/>
    </ligand>
</feature>
<dbReference type="GO" id="GO:0008168">
    <property type="term" value="F:methyltransferase activity"/>
    <property type="evidence" value="ECO:0007669"/>
    <property type="project" value="UniProtKB-KW"/>
</dbReference>
<dbReference type="GO" id="GO:0032259">
    <property type="term" value="P:methylation"/>
    <property type="evidence" value="ECO:0007669"/>
    <property type="project" value="UniProtKB-KW"/>
</dbReference>
<dbReference type="NCBIfam" id="TIGR00246">
    <property type="entry name" value="tRNA_RlmH_YbeA"/>
    <property type="match status" value="1"/>
</dbReference>
<protein>
    <recommendedName>
        <fullName evidence="5">Ribosomal RNA large subunit methyltransferase H</fullName>
        <ecNumber evidence="5">2.1.1.177</ecNumber>
    </recommendedName>
    <alternativeName>
        <fullName evidence="5">23S rRNA (pseudouridine1915-N3)-methyltransferase</fullName>
    </alternativeName>
    <alternativeName>
        <fullName evidence="5">23S rRNA m3Psi1915 methyltransferase</fullName>
    </alternativeName>
    <alternativeName>
        <fullName evidence="5">rRNA (pseudouridine-N3-)-methyltransferase RlmH</fullName>
    </alternativeName>
</protein>
<evidence type="ECO:0000256" key="2">
    <source>
        <dbReference type="ARBA" id="ARBA00022679"/>
    </source>
</evidence>
<dbReference type="Gene3D" id="3.40.1280.10">
    <property type="match status" value="1"/>
</dbReference>
<keyword evidence="5" id="KW-0963">Cytoplasm</keyword>
<dbReference type="SUPFAM" id="SSF75217">
    <property type="entry name" value="alpha/beta knot"/>
    <property type="match status" value="1"/>
</dbReference>
<keyword evidence="2 5" id="KW-0808">Transferase</keyword>
<accession>A0ABQ5Z1L9</accession>
<comment type="subcellular location">
    <subcellularLocation>
        <location evidence="5">Cytoplasm</location>
    </subcellularLocation>
</comment>
<comment type="catalytic activity">
    <reaction evidence="5">
        <text>pseudouridine(1915) in 23S rRNA + S-adenosyl-L-methionine = N(3)-methylpseudouridine(1915) in 23S rRNA + S-adenosyl-L-homocysteine + H(+)</text>
        <dbReference type="Rhea" id="RHEA:42752"/>
        <dbReference type="Rhea" id="RHEA-COMP:10221"/>
        <dbReference type="Rhea" id="RHEA-COMP:10222"/>
        <dbReference type="ChEBI" id="CHEBI:15378"/>
        <dbReference type="ChEBI" id="CHEBI:57856"/>
        <dbReference type="ChEBI" id="CHEBI:59789"/>
        <dbReference type="ChEBI" id="CHEBI:65314"/>
        <dbReference type="ChEBI" id="CHEBI:74486"/>
        <dbReference type="EC" id="2.1.1.177"/>
    </reaction>
</comment>
<keyword evidence="1 5" id="KW-0489">Methyltransferase</keyword>
<comment type="similarity">
    <text evidence="4 5">Belongs to the RNA methyltransferase RlmH family.</text>
</comment>
<keyword evidence="7" id="KW-1185">Reference proteome</keyword>
<dbReference type="PANTHER" id="PTHR33603">
    <property type="entry name" value="METHYLTRANSFERASE"/>
    <property type="match status" value="1"/>
</dbReference>
<dbReference type="InterPro" id="IPR029028">
    <property type="entry name" value="Alpha/beta_knot_MTases"/>
</dbReference>
<feature type="binding site" evidence="5">
    <location>
        <begin position="132"/>
        <end position="137"/>
    </location>
    <ligand>
        <name>S-adenosyl-L-methionine</name>
        <dbReference type="ChEBI" id="CHEBI:59789"/>
    </ligand>
</feature>
<organism evidence="6 7">
    <name type="scientific">Psychrobacter pacificensis</name>
    <dbReference type="NCBI Taxonomy" id="112002"/>
    <lineage>
        <taxon>Bacteria</taxon>
        <taxon>Pseudomonadati</taxon>
        <taxon>Pseudomonadota</taxon>
        <taxon>Gammaproteobacteria</taxon>
        <taxon>Moraxellales</taxon>
        <taxon>Moraxellaceae</taxon>
        <taxon>Psychrobacter</taxon>
    </lineage>
</organism>
<dbReference type="PANTHER" id="PTHR33603:SF1">
    <property type="entry name" value="RIBOSOMAL RNA LARGE SUBUNIT METHYLTRANSFERASE H"/>
    <property type="match status" value="1"/>
</dbReference>
<dbReference type="PIRSF" id="PIRSF004505">
    <property type="entry name" value="MT_bac"/>
    <property type="match status" value="1"/>
</dbReference>
<comment type="function">
    <text evidence="5">Specifically methylates the pseudouridine at position 1915 (m3Psi1915) in 23S rRNA.</text>
</comment>
<gene>
    <name evidence="5 6" type="primary">rlmH</name>
    <name evidence="6" type="ORF">GCM10007915_24010</name>
</gene>
<evidence type="ECO:0000256" key="1">
    <source>
        <dbReference type="ARBA" id="ARBA00022603"/>
    </source>
</evidence>
<dbReference type="Proteomes" id="UP001156645">
    <property type="component" value="Unassembled WGS sequence"/>
</dbReference>
<evidence type="ECO:0000313" key="7">
    <source>
        <dbReference type="Proteomes" id="UP001156645"/>
    </source>
</evidence>
<comment type="caution">
    <text evidence="6">The sequence shown here is derived from an EMBL/GenBank/DDBJ whole genome shotgun (WGS) entry which is preliminary data.</text>
</comment>
<feature type="binding site" evidence="5">
    <location>
        <position position="82"/>
    </location>
    <ligand>
        <name>S-adenosyl-L-methionine</name>
        <dbReference type="ChEBI" id="CHEBI:59789"/>
    </ligand>
</feature>
<dbReference type="NCBIfam" id="NF000986">
    <property type="entry name" value="PRK00103.1-4"/>
    <property type="match status" value="1"/>
</dbReference>
<comment type="subunit">
    <text evidence="5">Homodimer.</text>
</comment>
<dbReference type="HAMAP" id="MF_00658">
    <property type="entry name" value="23SrRNA_methyltr_H"/>
    <property type="match status" value="1"/>
</dbReference>
<evidence type="ECO:0000256" key="4">
    <source>
        <dbReference type="ARBA" id="ARBA00038303"/>
    </source>
</evidence>
<proteinExistence type="inferred from homology"/>
<name>A0ABQ5Z1L9_9GAMM</name>
<keyword evidence="3 5" id="KW-0949">S-adenosyl-L-methionine</keyword>
<dbReference type="EMBL" id="BSOK01000061">
    <property type="protein sequence ID" value="GLR30162.1"/>
    <property type="molecule type" value="Genomic_DNA"/>
</dbReference>
<keyword evidence="5" id="KW-0698">rRNA processing</keyword>